<protein>
    <recommendedName>
        <fullName evidence="1">F-box domain-containing protein</fullName>
    </recommendedName>
</protein>
<keyword evidence="3" id="KW-1185">Reference proteome</keyword>
<name>A0A6A6UND7_9PEZI</name>
<dbReference type="OrthoDB" id="3766406at2759"/>
<dbReference type="InterPro" id="IPR001810">
    <property type="entry name" value="F-box_dom"/>
</dbReference>
<gene>
    <name evidence="2" type="ORF">BT63DRAFT_451000</name>
</gene>
<dbReference type="InterPro" id="IPR036047">
    <property type="entry name" value="F-box-like_dom_sf"/>
</dbReference>
<dbReference type="EMBL" id="MU004231">
    <property type="protein sequence ID" value="KAF2672973.1"/>
    <property type="molecule type" value="Genomic_DNA"/>
</dbReference>
<dbReference type="Proteomes" id="UP000799302">
    <property type="component" value="Unassembled WGS sequence"/>
</dbReference>
<reference evidence="2" key="1">
    <citation type="journal article" date="2020" name="Stud. Mycol.">
        <title>101 Dothideomycetes genomes: a test case for predicting lifestyles and emergence of pathogens.</title>
        <authorList>
            <person name="Haridas S."/>
            <person name="Albert R."/>
            <person name="Binder M."/>
            <person name="Bloem J."/>
            <person name="Labutti K."/>
            <person name="Salamov A."/>
            <person name="Andreopoulos B."/>
            <person name="Baker S."/>
            <person name="Barry K."/>
            <person name="Bills G."/>
            <person name="Bluhm B."/>
            <person name="Cannon C."/>
            <person name="Castanera R."/>
            <person name="Culley D."/>
            <person name="Daum C."/>
            <person name="Ezra D."/>
            <person name="Gonzalez J."/>
            <person name="Henrissat B."/>
            <person name="Kuo A."/>
            <person name="Liang C."/>
            <person name="Lipzen A."/>
            <person name="Lutzoni F."/>
            <person name="Magnuson J."/>
            <person name="Mondo S."/>
            <person name="Nolan M."/>
            <person name="Ohm R."/>
            <person name="Pangilinan J."/>
            <person name="Park H.-J."/>
            <person name="Ramirez L."/>
            <person name="Alfaro M."/>
            <person name="Sun H."/>
            <person name="Tritt A."/>
            <person name="Yoshinaga Y."/>
            <person name="Zwiers L.-H."/>
            <person name="Turgeon B."/>
            <person name="Goodwin S."/>
            <person name="Spatafora J."/>
            <person name="Crous P."/>
            <person name="Grigoriev I."/>
        </authorList>
    </citation>
    <scope>NUCLEOTIDE SEQUENCE</scope>
    <source>
        <strain evidence="2">CBS 115976</strain>
    </source>
</reference>
<proteinExistence type="predicted"/>
<dbReference type="SUPFAM" id="SSF81383">
    <property type="entry name" value="F-box domain"/>
    <property type="match status" value="1"/>
</dbReference>
<dbReference type="PROSITE" id="PS50181">
    <property type="entry name" value="FBOX"/>
    <property type="match status" value="1"/>
</dbReference>
<feature type="domain" description="F-box" evidence="1">
    <location>
        <begin position="37"/>
        <end position="82"/>
    </location>
</feature>
<accession>A0A6A6UND7</accession>
<organism evidence="2 3">
    <name type="scientific">Microthyrium microscopicum</name>
    <dbReference type="NCBI Taxonomy" id="703497"/>
    <lineage>
        <taxon>Eukaryota</taxon>
        <taxon>Fungi</taxon>
        <taxon>Dikarya</taxon>
        <taxon>Ascomycota</taxon>
        <taxon>Pezizomycotina</taxon>
        <taxon>Dothideomycetes</taxon>
        <taxon>Dothideomycetes incertae sedis</taxon>
        <taxon>Microthyriales</taxon>
        <taxon>Microthyriaceae</taxon>
        <taxon>Microthyrium</taxon>
    </lineage>
</organism>
<dbReference type="AlphaFoldDB" id="A0A6A6UND7"/>
<evidence type="ECO:0000313" key="3">
    <source>
        <dbReference type="Proteomes" id="UP000799302"/>
    </source>
</evidence>
<evidence type="ECO:0000259" key="1">
    <source>
        <dbReference type="PROSITE" id="PS50181"/>
    </source>
</evidence>
<evidence type="ECO:0000313" key="2">
    <source>
        <dbReference type="EMBL" id="KAF2672973.1"/>
    </source>
</evidence>
<sequence>MSLLQRICNILWPHGYTHRYQRIPDPDPDLSTGTSPVPGLLSLPAEILVDITSQLSPVSEAVLSLTCRALCEKLGTDCWRRLRGRNNLSDDTTRIDTLCLLHLLQRDAPQRYWICATCVCLHPYQYVPQAGDGDFVLGGDPLGYDPRVRPGNDCNAVPHGMVKSYLRFYLLPYLRSHYETSQPKECVLSPLKNLSWSGMQGLPHIDIAEHIWKRSIGNPSYLGLVKVTTRIFRSKAIVLRYYKYRAANESWSHSKIALDVCPHHMLASTSEKREDIQLDLKPGWDPLELSSDGLQHAVQLPTDYTVGTAYAARCTQCATQIHWTCERGPSEIVEPPFTRQPFVAVVVAHTYDGHASTHTRHESPSGPHCDFPKLPSADTLWAKETKPRLVYEGDAENAEIRQQIRSEMADFFGLHFSWQVGWGLEQDLTLIDVEEVHHREHNLNDSSWPLRSRTIRPDYDRETGGLRHHTINRSGHLTEGVEI</sequence>